<sequence length="260" mass="28718">MAMHWLSIHWSPQTHHRASGETGITAYFDPALNIRAHTEVRECRLPHRNPWTGLSPLPPPDANALATARASIAPQLHATAPTATVAPQVHIPTPTATVAPTTINYIKATDEEAQAFDRKVAWSSGSLTPLEALPSPTPLLIPDSPDTALSLRIIKRRASAIANQHILHMNNAEDVGTYIVRAKAIDFIFHELYHLREALNHDDPASTTCEALGSNIDILLWHRTLLTSTEDLEMVKENLKTMRHLKKVAKTAPLEEKPLQ</sequence>
<dbReference type="Proteomes" id="UP001341245">
    <property type="component" value="Unassembled WGS sequence"/>
</dbReference>
<keyword evidence="2" id="KW-1185">Reference proteome</keyword>
<proteinExistence type="predicted"/>
<reference evidence="1 2" key="1">
    <citation type="submission" date="2023-11" db="EMBL/GenBank/DDBJ databases">
        <title>Draft genome sequence and annotation of the polyextremotolerant black yeast-like fungus Aureobasidium pullulans NRRL 62042.</title>
        <authorList>
            <person name="Dielentheis-Frenken M.R.E."/>
            <person name="Wibberg D."/>
            <person name="Blank L.M."/>
            <person name="Tiso T."/>
        </authorList>
    </citation>
    <scope>NUCLEOTIDE SEQUENCE [LARGE SCALE GENOMIC DNA]</scope>
    <source>
        <strain evidence="1 2">NRRL 62042</strain>
    </source>
</reference>
<evidence type="ECO:0000313" key="1">
    <source>
        <dbReference type="EMBL" id="KAK5999557.1"/>
    </source>
</evidence>
<organism evidence="1 2">
    <name type="scientific">Aureobasidium pullulans</name>
    <name type="common">Black yeast</name>
    <name type="synonym">Pullularia pullulans</name>
    <dbReference type="NCBI Taxonomy" id="5580"/>
    <lineage>
        <taxon>Eukaryota</taxon>
        <taxon>Fungi</taxon>
        <taxon>Dikarya</taxon>
        <taxon>Ascomycota</taxon>
        <taxon>Pezizomycotina</taxon>
        <taxon>Dothideomycetes</taxon>
        <taxon>Dothideomycetidae</taxon>
        <taxon>Dothideales</taxon>
        <taxon>Saccotheciaceae</taxon>
        <taxon>Aureobasidium</taxon>
    </lineage>
</organism>
<protein>
    <submittedName>
        <fullName evidence="1">Uncharacterized protein</fullName>
    </submittedName>
</protein>
<evidence type="ECO:0000313" key="2">
    <source>
        <dbReference type="Proteomes" id="UP001341245"/>
    </source>
</evidence>
<accession>A0ABR0T614</accession>
<comment type="caution">
    <text evidence="1">The sequence shown here is derived from an EMBL/GenBank/DDBJ whole genome shotgun (WGS) entry which is preliminary data.</text>
</comment>
<dbReference type="EMBL" id="JASGXD010000023">
    <property type="protein sequence ID" value="KAK5999557.1"/>
    <property type="molecule type" value="Genomic_DNA"/>
</dbReference>
<gene>
    <name evidence="1" type="ORF">QM012_005410</name>
</gene>
<name>A0ABR0T614_AURPU</name>